<feature type="non-terminal residue" evidence="1">
    <location>
        <position position="109"/>
    </location>
</feature>
<reference evidence="1" key="1">
    <citation type="submission" date="2022-05" db="EMBL/GenBank/DDBJ databases">
        <title>Chromosome-level genome of Chaenocephalus aceratus.</title>
        <authorList>
            <person name="Park H."/>
        </authorList>
    </citation>
    <scope>NUCLEOTIDE SEQUENCE</scope>
    <source>
        <strain evidence="1">KU_202001</strain>
    </source>
</reference>
<feature type="non-terminal residue" evidence="1">
    <location>
        <position position="1"/>
    </location>
</feature>
<comment type="caution">
    <text evidence="1">The sequence shown here is derived from an EMBL/GenBank/DDBJ whole genome shotgun (WGS) entry which is preliminary data.</text>
</comment>
<evidence type="ECO:0000313" key="1">
    <source>
        <dbReference type="EMBL" id="KAI4814808.1"/>
    </source>
</evidence>
<dbReference type="Proteomes" id="UP001057452">
    <property type="component" value="Chromosome 13"/>
</dbReference>
<keyword evidence="2" id="KW-1185">Reference proteome</keyword>
<name>A0ACB9WNZ0_CHAAC</name>
<dbReference type="EMBL" id="CM043797">
    <property type="protein sequence ID" value="KAI4814808.1"/>
    <property type="molecule type" value="Genomic_DNA"/>
</dbReference>
<sequence length="109" mass="12213">PVSAVNRLAERQLAPKTKQHGPKRSAVWPTGRDPLGFQGLRLSDGAELANRGLRVLPGPLQRGWVLFSLSGEKHSNERNYYTITFAERWERADKEFSLIGQTSLIEDVA</sequence>
<evidence type="ECO:0000313" key="2">
    <source>
        <dbReference type="Proteomes" id="UP001057452"/>
    </source>
</evidence>
<organism evidence="1 2">
    <name type="scientific">Chaenocephalus aceratus</name>
    <name type="common">Blackfin icefish</name>
    <name type="synonym">Chaenichthys aceratus</name>
    <dbReference type="NCBI Taxonomy" id="36190"/>
    <lineage>
        <taxon>Eukaryota</taxon>
        <taxon>Metazoa</taxon>
        <taxon>Chordata</taxon>
        <taxon>Craniata</taxon>
        <taxon>Vertebrata</taxon>
        <taxon>Euteleostomi</taxon>
        <taxon>Actinopterygii</taxon>
        <taxon>Neopterygii</taxon>
        <taxon>Teleostei</taxon>
        <taxon>Neoteleostei</taxon>
        <taxon>Acanthomorphata</taxon>
        <taxon>Eupercaria</taxon>
        <taxon>Perciformes</taxon>
        <taxon>Notothenioidei</taxon>
        <taxon>Channichthyidae</taxon>
        <taxon>Chaenocephalus</taxon>
    </lineage>
</organism>
<gene>
    <name evidence="1" type="ORF">KUCAC02_004997</name>
</gene>
<accession>A0ACB9WNZ0</accession>
<protein>
    <submittedName>
        <fullName evidence="1">Uncharacterized protein</fullName>
    </submittedName>
</protein>
<proteinExistence type="predicted"/>